<dbReference type="AlphaFoldDB" id="A0AAW7I456"/>
<dbReference type="RefSeq" id="WP_290022679.1">
    <property type="nucleotide sequence ID" value="NZ_JAOPLV010000010.1"/>
</dbReference>
<evidence type="ECO:0000313" key="2">
    <source>
        <dbReference type="EMBL" id="MDM5141680.1"/>
    </source>
</evidence>
<dbReference type="InterPro" id="IPR029044">
    <property type="entry name" value="Nucleotide-diphossugar_trans"/>
</dbReference>
<dbReference type="SUPFAM" id="SSF53448">
    <property type="entry name" value="Nucleotide-diphospho-sugar transferases"/>
    <property type="match status" value="1"/>
</dbReference>
<dbReference type="PANTHER" id="PTHR43179">
    <property type="entry name" value="RHAMNOSYLTRANSFERASE WBBL"/>
    <property type="match status" value="1"/>
</dbReference>
<protein>
    <submittedName>
        <fullName evidence="2">Glycosyltransferase family 2 protein</fullName>
    </submittedName>
</protein>
<dbReference type="Pfam" id="PF00535">
    <property type="entry name" value="Glycos_transf_2"/>
    <property type="match status" value="1"/>
</dbReference>
<dbReference type="InterPro" id="IPR001173">
    <property type="entry name" value="Glyco_trans_2-like"/>
</dbReference>
<accession>A0AAW7I456</accession>
<name>A0AAW7I456_9GAMM</name>
<dbReference type="CDD" id="cd04186">
    <property type="entry name" value="GT_2_like_c"/>
    <property type="match status" value="1"/>
</dbReference>
<proteinExistence type="predicted"/>
<organism evidence="2 3">
    <name type="scientific">Aeromonas bestiarum</name>
    <dbReference type="NCBI Taxonomy" id="105751"/>
    <lineage>
        <taxon>Bacteria</taxon>
        <taxon>Pseudomonadati</taxon>
        <taxon>Pseudomonadota</taxon>
        <taxon>Gammaproteobacteria</taxon>
        <taxon>Aeromonadales</taxon>
        <taxon>Aeromonadaceae</taxon>
        <taxon>Aeromonas</taxon>
    </lineage>
</organism>
<evidence type="ECO:0000259" key="1">
    <source>
        <dbReference type="Pfam" id="PF00535"/>
    </source>
</evidence>
<gene>
    <name evidence="2" type="ORF">OB959_18075</name>
</gene>
<evidence type="ECO:0000313" key="3">
    <source>
        <dbReference type="Proteomes" id="UP001168216"/>
    </source>
</evidence>
<comment type="caution">
    <text evidence="2">The sequence shown here is derived from an EMBL/GenBank/DDBJ whole genome shotgun (WGS) entry which is preliminary data.</text>
</comment>
<dbReference type="PANTHER" id="PTHR43179:SF7">
    <property type="entry name" value="RHAMNOSYLTRANSFERASE WBBL"/>
    <property type="match status" value="1"/>
</dbReference>
<dbReference type="EMBL" id="JAOPLV010000010">
    <property type="protein sequence ID" value="MDM5141680.1"/>
    <property type="molecule type" value="Genomic_DNA"/>
</dbReference>
<reference evidence="2" key="1">
    <citation type="submission" date="2023-08" db="EMBL/GenBank/DDBJ databases">
        <title>WGS of Aeromonas isolates.</title>
        <authorList>
            <person name="Lee H."/>
        </authorList>
    </citation>
    <scope>NUCLEOTIDE SEQUENCE</scope>
    <source>
        <strain evidence="2">SL22</strain>
    </source>
</reference>
<feature type="domain" description="Glycosyltransferase 2-like" evidence="1">
    <location>
        <begin position="5"/>
        <end position="147"/>
    </location>
</feature>
<dbReference type="Gene3D" id="3.90.550.10">
    <property type="entry name" value="Spore Coat Polysaccharide Biosynthesis Protein SpsA, Chain A"/>
    <property type="match status" value="1"/>
</dbReference>
<dbReference type="Proteomes" id="UP001168216">
    <property type="component" value="Unassembled WGS sequence"/>
</dbReference>
<sequence length="305" mass="35612">MIKVSVILVSYNTRELTINAIRSIYDRTQDVIFEIILVDNDSHDNTVEHVSGIFPDVTCIKNEKNYGFGYANNVGAKVAKGEYIFLLNTDTILMNNAIKILADYLDIHSTKDNIVAVCGNLYDNSHYPATSYSKFFPGLILEFNSLFFNAMHHIKAINFHFNFLDKPIHFKGTLSGADSMLVKRHFDAVRGFDQDFFLYYEETDLFYRLMKNDFVVASVPQAKILHLEGASEQLQEKTLRRSFLSKSIYFKKHKSRYIYNICHYIYQCTALSRVLLFYISGREDKRKYWSLLRRIEKEVYMEHNA</sequence>